<sequence>MLRLFVWVAALLASASTTLVVHDSRNTVPAGFDQGLVPDGAEMLTLRIGLVPANRSKFEDIALSVSDRRSASYGQYLTAAELSELVGPTNGTSGLITNWLVANNVTFSSTSPLGNMLKLRLSVQQANQMFGALFLEYRHIASGQKAIRTLSYSVPLALKAHIGFIHPTTNFDFAPKPTGQAVNTRTNNSTILSRASLVSSSCDDITSLSCIQALYGVPLNAQVVVPGNLLWVMTNDQSPVYLNDNDVQEFLVETRAGLALGPPLVPILDENAEITSEMFDGATMIPTLATEYTAALTGKRAQLFIGDSNQGFLNPIMNMIDAIMNTNNKPTVVVIPSGIAESIGTTIAGMSIVCDALGGLGTMGKPGFCLLLFSNFE</sequence>
<dbReference type="SUPFAM" id="SSF54897">
    <property type="entry name" value="Protease propeptides/inhibitors"/>
    <property type="match status" value="1"/>
</dbReference>
<dbReference type="AlphaFoldDB" id="A0A8H6WJU7"/>
<dbReference type="OrthoDB" id="3044775at2759"/>
<evidence type="ECO:0000313" key="3">
    <source>
        <dbReference type="EMBL" id="KAF7314919.1"/>
    </source>
</evidence>
<dbReference type="PANTHER" id="PTHR14218:SF15">
    <property type="entry name" value="TRIPEPTIDYL-PEPTIDASE 1"/>
    <property type="match status" value="1"/>
</dbReference>
<keyword evidence="3" id="KW-0378">Hydrolase</keyword>
<name>A0A8H6WJU7_9AGAR</name>
<proteinExistence type="predicted"/>
<dbReference type="InterPro" id="IPR015366">
    <property type="entry name" value="S53_propep"/>
</dbReference>
<evidence type="ECO:0000313" key="4">
    <source>
        <dbReference type="Proteomes" id="UP000636479"/>
    </source>
</evidence>
<dbReference type="GO" id="GO:0004175">
    <property type="term" value="F:endopeptidase activity"/>
    <property type="evidence" value="ECO:0007669"/>
    <property type="project" value="TreeGrafter"/>
</dbReference>
<dbReference type="SMART" id="SM00944">
    <property type="entry name" value="Pro-kuma_activ"/>
    <property type="match status" value="1"/>
</dbReference>
<reference evidence="3" key="1">
    <citation type="submission" date="2020-05" db="EMBL/GenBank/DDBJ databases">
        <title>Mycena genomes resolve the evolution of fungal bioluminescence.</title>
        <authorList>
            <person name="Tsai I.J."/>
        </authorList>
    </citation>
    <scope>NUCLEOTIDE SEQUENCE</scope>
    <source>
        <strain evidence="3">171206Taipei</strain>
    </source>
</reference>
<keyword evidence="1" id="KW-0732">Signal</keyword>
<comment type="caution">
    <text evidence="3">The sequence shown here is derived from an EMBL/GenBank/DDBJ whole genome shotgun (WGS) entry which is preliminary data.</text>
</comment>
<feature type="signal peptide" evidence="1">
    <location>
        <begin position="1"/>
        <end position="17"/>
    </location>
</feature>
<accession>A0A8H6WJU7</accession>
<evidence type="ECO:0000259" key="2">
    <source>
        <dbReference type="SMART" id="SM00944"/>
    </source>
</evidence>
<dbReference type="Proteomes" id="UP000636479">
    <property type="component" value="Unassembled WGS sequence"/>
</dbReference>
<dbReference type="RefSeq" id="XP_037224942.1">
    <property type="nucleotide sequence ID" value="XM_037357032.1"/>
</dbReference>
<evidence type="ECO:0000256" key="1">
    <source>
        <dbReference type="SAM" id="SignalP"/>
    </source>
</evidence>
<protein>
    <submittedName>
        <fullName evidence="3">Family S53 protease-like protein</fullName>
    </submittedName>
</protein>
<dbReference type="GeneID" id="59339548"/>
<keyword evidence="4" id="KW-1185">Reference proteome</keyword>
<dbReference type="GO" id="GO:0008240">
    <property type="term" value="F:tripeptidyl-peptidase activity"/>
    <property type="evidence" value="ECO:0007669"/>
    <property type="project" value="TreeGrafter"/>
</dbReference>
<dbReference type="GO" id="GO:0006508">
    <property type="term" value="P:proteolysis"/>
    <property type="evidence" value="ECO:0007669"/>
    <property type="project" value="UniProtKB-KW"/>
</dbReference>
<keyword evidence="3" id="KW-0645">Protease</keyword>
<gene>
    <name evidence="3" type="ORF">MIND_00005800</name>
</gene>
<feature type="chain" id="PRO_5034278115" evidence="1">
    <location>
        <begin position="18"/>
        <end position="377"/>
    </location>
</feature>
<dbReference type="Pfam" id="PF09286">
    <property type="entry name" value="Pro-kuma_activ"/>
    <property type="match status" value="1"/>
</dbReference>
<organism evidence="3 4">
    <name type="scientific">Mycena indigotica</name>
    <dbReference type="NCBI Taxonomy" id="2126181"/>
    <lineage>
        <taxon>Eukaryota</taxon>
        <taxon>Fungi</taxon>
        <taxon>Dikarya</taxon>
        <taxon>Basidiomycota</taxon>
        <taxon>Agaricomycotina</taxon>
        <taxon>Agaricomycetes</taxon>
        <taxon>Agaricomycetidae</taxon>
        <taxon>Agaricales</taxon>
        <taxon>Marasmiineae</taxon>
        <taxon>Mycenaceae</taxon>
        <taxon>Mycena</taxon>
    </lineage>
</organism>
<dbReference type="EMBL" id="JACAZF010000001">
    <property type="protein sequence ID" value="KAF7314919.1"/>
    <property type="molecule type" value="Genomic_DNA"/>
</dbReference>
<dbReference type="CDD" id="cd11377">
    <property type="entry name" value="Pro-peptidase_S53"/>
    <property type="match status" value="1"/>
</dbReference>
<dbReference type="InterPro" id="IPR050819">
    <property type="entry name" value="Tripeptidyl-peptidase_I"/>
</dbReference>
<feature type="domain" description="Peptidase S53 activation" evidence="2">
    <location>
        <begin position="29"/>
        <end position="171"/>
    </location>
</feature>
<dbReference type="PANTHER" id="PTHR14218">
    <property type="entry name" value="PROTEASE S8 TRIPEPTIDYL PEPTIDASE I CLN2"/>
    <property type="match status" value="1"/>
</dbReference>